<feature type="compositionally biased region" description="Low complexity" evidence="1">
    <location>
        <begin position="44"/>
        <end position="63"/>
    </location>
</feature>
<accession>A0AAP0AUE9</accession>
<dbReference type="PANTHER" id="PTHR31721">
    <property type="entry name" value="OS06G0710300 PROTEIN"/>
    <property type="match status" value="1"/>
</dbReference>
<keyword evidence="4" id="KW-1185">Reference proteome</keyword>
<dbReference type="InterPro" id="IPR005134">
    <property type="entry name" value="UPF0114"/>
</dbReference>
<organism evidence="3 4">
    <name type="scientific">Platanthera zijinensis</name>
    <dbReference type="NCBI Taxonomy" id="2320716"/>
    <lineage>
        <taxon>Eukaryota</taxon>
        <taxon>Viridiplantae</taxon>
        <taxon>Streptophyta</taxon>
        <taxon>Embryophyta</taxon>
        <taxon>Tracheophyta</taxon>
        <taxon>Spermatophyta</taxon>
        <taxon>Magnoliopsida</taxon>
        <taxon>Liliopsida</taxon>
        <taxon>Asparagales</taxon>
        <taxon>Orchidaceae</taxon>
        <taxon>Orchidoideae</taxon>
        <taxon>Orchideae</taxon>
        <taxon>Orchidinae</taxon>
        <taxon>Platanthera</taxon>
    </lineage>
</organism>
<comment type="caution">
    <text evidence="3">The sequence shown here is derived from an EMBL/GenBank/DDBJ whole genome shotgun (WGS) entry which is preliminary data.</text>
</comment>
<dbReference type="Proteomes" id="UP001418222">
    <property type="component" value="Unassembled WGS sequence"/>
</dbReference>
<keyword evidence="2" id="KW-0472">Membrane</keyword>
<feature type="transmembrane region" description="Helical" evidence="2">
    <location>
        <begin position="92"/>
        <end position="117"/>
    </location>
</feature>
<dbReference type="Pfam" id="PF03350">
    <property type="entry name" value="UPF0114"/>
    <property type="match status" value="1"/>
</dbReference>
<sequence length="253" mass="27579">MNSLRPILSTTEGSAFPLHILRSPKRPCHIRRRPFASPPTIVGATSHKSASSATASPPSVSSALQSDAGGSDFAISLLWEERIEKVIYSCRFLTFLGVFGSLMGSVICYLKGCAYVMNSFTEYVSSGGKVILSLVEALDIYLIGTVMLVFGMGLYELFISNFDVAKSSSYGSSLIGLFKLPERPKWLEIQTVRELKTKVGHVIVLVLLIGLLDKSMKVQITSSSDLLCLAATIFLSSGDMLCRWCYPTPPYSL</sequence>
<keyword evidence="2" id="KW-1133">Transmembrane helix</keyword>
<dbReference type="AlphaFoldDB" id="A0AAP0AUE9"/>
<proteinExistence type="predicted"/>
<evidence type="ECO:0000313" key="3">
    <source>
        <dbReference type="EMBL" id="KAK8915906.1"/>
    </source>
</evidence>
<name>A0AAP0AUE9_9ASPA</name>
<protein>
    <submittedName>
        <fullName evidence="3">Uncharacterized protein</fullName>
    </submittedName>
</protein>
<evidence type="ECO:0000256" key="2">
    <source>
        <dbReference type="SAM" id="Phobius"/>
    </source>
</evidence>
<evidence type="ECO:0000256" key="1">
    <source>
        <dbReference type="SAM" id="MobiDB-lite"/>
    </source>
</evidence>
<feature type="transmembrane region" description="Helical" evidence="2">
    <location>
        <begin position="137"/>
        <end position="158"/>
    </location>
</feature>
<reference evidence="3 4" key="1">
    <citation type="journal article" date="2022" name="Nat. Plants">
        <title>Genomes of leafy and leafless Platanthera orchids illuminate the evolution of mycoheterotrophy.</title>
        <authorList>
            <person name="Li M.H."/>
            <person name="Liu K.W."/>
            <person name="Li Z."/>
            <person name="Lu H.C."/>
            <person name="Ye Q.L."/>
            <person name="Zhang D."/>
            <person name="Wang J.Y."/>
            <person name="Li Y.F."/>
            <person name="Zhong Z.M."/>
            <person name="Liu X."/>
            <person name="Yu X."/>
            <person name="Liu D.K."/>
            <person name="Tu X.D."/>
            <person name="Liu B."/>
            <person name="Hao Y."/>
            <person name="Liao X.Y."/>
            <person name="Jiang Y.T."/>
            <person name="Sun W.H."/>
            <person name="Chen J."/>
            <person name="Chen Y.Q."/>
            <person name="Ai Y."/>
            <person name="Zhai J.W."/>
            <person name="Wu S.S."/>
            <person name="Zhou Z."/>
            <person name="Hsiao Y.Y."/>
            <person name="Wu W.L."/>
            <person name="Chen Y.Y."/>
            <person name="Lin Y.F."/>
            <person name="Hsu J.L."/>
            <person name="Li C.Y."/>
            <person name="Wang Z.W."/>
            <person name="Zhao X."/>
            <person name="Zhong W.Y."/>
            <person name="Ma X.K."/>
            <person name="Ma L."/>
            <person name="Huang J."/>
            <person name="Chen G.Z."/>
            <person name="Huang M.Z."/>
            <person name="Huang L."/>
            <person name="Peng D.H."/>
            <person name="Luo Y.B."/>
            <person name="Zou S.Q."/>
            <person name="Chen S.P."/>
            <person name="Lan S."/>
            <person name="Tsai W.C."/>
            <person name="Van de Peer Y."/>
            <person name="Liu Z.J."/>
        </authorList>
    </citation>
    <scope>NUCLEOTIDE SEQUENCE [LARGE SCALE GENOMIC DNA]</scope>
    <source>
        <strain evidence="3">Lor287</strain>
    </source>
</reference>
<keyword evidence="2" id="KW-0812">Transmembrane</keyword>
<dbReference type="EMBL" id="JBBWWQ010000020">
    <property type="protein sequence ID" value="KAK8915906.1"/>
    <property type="molecule type" value="Genomic_DNA"/>
</dbReference>
<dbReference type="PANTHER" id="PTHR31721:SF4">
    <property type="entry name" value="OS06G0710300 PROTEIN"/>
    <property type="match status" value="1"/>
</dbReference>
<evidence type="ECO:0000313" key="4">
    <source>
        <dbReference type="Proteomes" id="UP001418222"/>
    </source>
</evidence>
<feature type="region of interest" description="Disordered" evidence="1">
    <location>
        <begin position="37"/>
        <end position="66"/>
    </location>
</feature>
<gene>
    <name evidence="3" type="ORF">KSP39_PZI022549</name>
</gene>